<evidence type="ECO:0000313" key="1">
    <source>
        <dbReference type="EMBL" id="MBO3116275.1"/>
    </source>
</evidence>
<dbReference type="InterPro" id="IPR012349">
    <property type="entry name" value="Split_barrel_FMN-bd"/>
</dbReference>
<dbReference type="RefSeq" id="WP_208153243.1">
    <property type="nucleotide sequence ID" value="NZ_JAGEVF010000003.1"/>
</dbReference>
<name>A0ABS3T3F5_9FLAO</name>
<dbReference type="EMBL" id="JAGEVF010000003">
    <property type="protein sequence ID" value="MBO3116275.1"/>
    <property type="molecule type" value="Genomic_DNA"/>
</dbReference>
<accession>A0ABS3T3F5</accession>
<keyword evidence="2" id="KW-1185">Reference proteome</keyword>
<reference evidence="1 2" key="1">
    <citation type="submission" date="2021-03" db="EMBL/GenBank/DDBJ databases">
        <title>Winogradskyella sp. nov., isolated from costal sediment.</title>
        <authorList>
            <person name="Gao C."/>
        </authorList>
    </citation>
    <scope>NUCLEOTIDE SEQUENCE [LARGE SCALE GENOMIC DNA]</scope>
    <source>
        <strain evidence="1 2">DF17</strain>
    </source>
</reference>
<gene>
    <name evidence="1" type="ORF">J4050_05920</name>
</gene>
<dbReference type="Pfam" id="PF12900">
    <property type="entry name" value="Pyridox_ox_2"/>
    <property type="match status" value="1"/>
</dbReference>
<proteinExistence type="predicted"/>
<organism evidence="1 2">
    <name type="scientific">Winogradskyella pelagia</name>
    <dbReference type="NCBI Taxonomy" id="2819984"/>
    <lineage>
        <taxon>Bacteria</taxon>
        <taxon>Pseudomonadati</taxon>
        <taxon>Bacteroidota</taxon>
        <taxon>Flavobacteriia</taxon>
        <taxon>Flavobacteriales</taxon>
        <taxon>Flavobacteriaceae</taxon>
        <taxon>Winogradskyella</taxon>
    </lineage>
</organism>
<protein>
    <submittedName>
        <fullName evidence="1">Pyridoxamine 5'-phosphate oxidase family protein</fullName>
    </submittedName>
</protein>
<evidence type="ECO:0000313" key="2">
    <source>
        <dbReference type="Proteomes" id="UP000676776"/>
    </source>
</evidence>
<comment type="caution">
    <text evidence="1">The sequence shown here is derived from an EMBL/GenBank/DDBJ whole genome shotgun (WGS) entry which is preliminary data.</text>
</comment>
<dbReference type="Proteomes" id="UP000676776">
    <property type="component" value="Unassembled WGS sequence"/>
</dbReference>
<sequence>MIRNLNRQQCSDVLERNYIGYLSYICNNRPFTIPITYFYNQKENHIICYSGLGHKIKAMRKNIDVSLAVVDIYRANKWESVLVHGQYNESNGSTARNYLHEFSLGIKEIVLAKENKDLDFISEFSSKIYSDDIPIVFLIKVEELTGKIRV</sequence>
<dbReference type="InterPro" id="IPR024747">
    <property type="entry name" value="Pyridox_Oxase-rel"/>
</dbReference>
<dbReference type="SUPFAM" id="SSF50475">
    <property type="entry name" value="FMN-binding split barrel"/>
    <property type="match status" value="1"/>
</dbReference>
<dbReference type="Gene3D" id="2.30.110.10">
    <property type="entry name" value="Electron Transport, Fmn-binding Protein, Chain A"/>
    <property type="match status" value="1"/>
</dbReference>